<evidence type="ECO:0000313" key="2">
    <source>
        <dbReference type="Proteomes" id="UP000295626"/>
    </source>
</evidence>
<organism evidence="1 2">
    <name type="scientific">Micromonospora fluostatini</name>
    <dbReference type="NCBI Taxonomy" id="1629071"/>
    <lineage>
        <taxon>Bacteria</taxon>
        <taxon>Bacillati</taxon>
        <taxon>Actinomycetota</taxon>
        <taxon>Actinomycetes</taxon>
        <taxon>Micromonosporales</taxon>
        <taxon>Micromonosporaceae</taxon>
        <taxon>Micromonospora</taxon>
    </lineage>
</organism>
<dbReference type="Proteomes" id="UP000295626">
    <property type="component" value="Unassembled WGS sequence"/>
</dbReference>
<evidence type="ECO:0000313" key="1">
    <source>
        <dbReference type="EMBL" id="TDC02652.1"/>
    </source>
</evidence>
<accession>A0ABY2DM86</accession>
<gene>
    <name evidence="1" type="ORF">E1091_00175</name>
</gene>
<reference evidence="1 2" key="1">
    <citation type="submission" date="2019-02" db="EMBL/GenBank/DDBJ databases">
        <title>Draft genome sequences of novel Actinobacteria.</title>
        <authorList>
            <person name="Sahin N."/>
            <person name="Ay H."/>
            <person name="Saygin H."/>
        </authorList>
    </citation>
    <scope>NUCLEOTIDE SEQUENCE [LARGE SCALE GENOMIC DNA]</scope>
    <source>
        <strain evidence="1 2">JCM 30529</strain>
    </source>
</reference>
<keyword evidence="2" id="KW-1185">Reference proteome</keyword>
<protein>
    <submittedName>
        <fullName evidence="1">Uncharacterized protein</fullName>
    </submittedName>
</protein>
<name>A0ABY2DM86_9ACTN</name>
<proteinExistence type="predicted"/>
<comment type="caution">
    <text evidence="1">The sequence shown here is derived from an EMBL/GenBank/DDBJ whole genome shotgun (WGS) entry which is preliminary data.</text>
</comment>
<dbReference type="EMBL" id="SMKE01000002">
    <property type="protein sequence ID" value="TDC02652.1"/>
    <property type="molecule type" value="Genomic_DNA"/>
</dbReference>
<sequence length="127" mass="13241">MTTSDEFAVVWSVVRGDSPTAQAVEPAMAGVEIPRDVLDWAEGHGLSDEDPDVYLLVAPADEAGEVSGEVAWIKRAASAEDLARIRAELAGRVGGVPLTDALVGRLSAEAEQGYDLAGLRPRGGIGE</sequence>